<dbReference type="InterPro" id="IPR035396">
    <property type="entry name" value="Bac_rhamnosid6H"/>
</dbReference>
<accession>A0A2A9NGQ3</accession>
<evidence type="ECO:0000259" key="3">
    <source>
        <dbReference type="Pfam" id="PF17390"/>
    </source>
</evidence>
<dbReference type="SUPFAM" id="SSF48208">
    <property type="entry name" value="Six-hairpin glycosidases"/>
    <property type="match status" value="1"/>
</dbReference>
<dbReference type="PANTHER" id="PTHR34987">
    <property type="entry name" value="C, PUTATIVE (AFU_ORTHOLOGUE AFUA_3G02880)-RELATED"/>
    <property type="match status" value="1"/>
</dbReference>
<evidence type="ECO:0000259" key="2">
    <source>
        <dbReference type="Pfam" id="PF17389"/>
    </source>
</evidence>
<dbReference type="Gene3D" id="2.60.420.10">
    <property type="entry name" value="Maltose phosphorylase, domain 3"/>
    <property type="match status" value="1"/>
</dbReference>
<evidence type="ECO:0000256" key="1">
    <source>
        <dbReference type="SAM" id="SignalP"/>
    </source>
</evidence>
<feature type="chain" id="PRO_5012202607" evidence="1">
    <location>
        <begin position="21"/>
        <end position="638"/>
    </location>
</feature>
<organism evidence="4 5">
    <name type="scientific">Amanita thiersii Skay4041</name>
    <dbReference type="NCBI Taxonomy" id="703135"/>
    <lineage>
        <taxon>Eukaryota</taxon>
        <taxon>Fungi</taxon>
        <taxon>Dikarya</taxon>
        <taxon>Basidiomycota</taxon>
        <taxon>Agaricomycotina</taxon>
        <taxon>Agaricomycetes</taxon>
        <taxon>Agaricomycetidae</taxon>
        <taxon>Agaricales</taxon>
        <taxon>Pluteineae</taxon>
        <taxon>Amanitaceae</taxon>
        <taxon>Amanita</taxon>
    </lineage>
</organism>
<feature type="signal peptide" evidence="1">
    <location>
        <begin position="1"/>
        <end position="20"/>
    </location>
</feature>
<protein>
    <submittedName>
        <fullName evidence="4">Glycoside hydrolase family 78 protein</fullName>
    </submittedName>
</protein>
<dbReference type="Gene3D" id="1.50.10.10">
    <property type="match status" value="1"/>
</dbReference>
<gene>
    <name evidence="4" type="ORF">AMATHDRAFT_77207</name>
</gene>
<reference evidence="4 5" key="1">
    <citation type="submission" date="2014-02" db="EMBL/GenBank/DDBJ databases">
        <title>Transposable element dynamics among asymbiotic and ectomycorrhizal Amanita fungi.</title>
        <authorList>
            <consortium name="DOE Joint Genome Institute"/>
            <person name="Hess J."/>
            <person name="Skrede I."/>
            <person name="Wolfe B."/>
            <person name="LaButti K."/>
            <person name="Ohm R.A."/>
            <person name="Grigoriev I.V."/>
            <person name="Pringle A."/>
        </authorList>
    </citation>
    <scope>NUCLEOTIDE SEQUENCE [LARGE SCALE GENOMIC DNA]</scope>
    <source>
        <strain evidence="4 5">SKay4041</strain>
    </source>
</reference>
<dbReference type="InterPro" id="IPR035398">
    <property type="entry name" value="Bac_rhamnosid_C"/>
</dbReference>
<dbReference type="EMBL" id="KZ302111">
    <property type="protein sequence ID" value="PFH47431.1"/>
    <property type="molecule type" value="Genomic_DNA"/>
</dbReference>
<dbReference type="InterPro" id="IPR008928">
    <property type="entry name" value="6-hairpin_glycosidase_sf"/>
</dbReference>
<dbReference type="GO" id="GO:0005975">
    <property type="term" value="P:carbohydrate metabolic process"/>
    <property type="evidence" value="ECO:0007669"/>
    <property type="project" value="InterPro"/>
</dbReference>
<name>A0A2A9NGQ3_9AGAR</name>
<dbReference type="STRING" id="703135.A0A2A9NGQ3"/>
<dbReference type="InterPro" id="IPR012341">
    <property type="entry name" value="6hp_glycosidase-like_sf"/>
</dbReference>
<proteinExistence type="predicted"/>
<dbReference type="Pfam" id="PF17390">
    <property type="entry name" value="Bac_rhamnosid_C"/>
    <property type="match status" value="1"/>
</dbReference>
<feature type="domain" description="Alpha-L-rhamnosidase six-hairpin glycosidase" evidence="2">
    <location>
        <begin position="279"/>
        <end position="392"/>
    </location>
</feature>
<evidence type="ECO:0000313" key="4">
    <source>
        <dbReference type="EMBL" id="PFH47431.1"/>
    </source>
</evidence>
<evidence type="ECO:0000313" key="5">
    <source>
        <dbReference type="Proteomes" id="UP000242287"/>
    </source>
</evidence>
<feature type="domain" description="Alpha-L-rhamnosidase C-terminal" evidence="3">
    <location>
        <begin position="514"/>
        <end position="573"/>
    </location>
</feature>
<dbReference type="GO" id="GO:0016787">
    <property type="term" value="F:hydrolase activity"/>
    <property type="evidence" value="ECO:0007669"/>
    <property type="project" value="UniProtKB-KW"/>
</dbReference>
<dbReference type="Pfam" id="PF17389">
    <property type="entry name" value="Bac_rhamnosid6H"/>
    <property type="match status" value="1"/>
</dbReference>
<keyword evidence="5" id="KW-1185">Reference proteome</keyword>
<keyword evidence="4" id="KW-0378">Hydrolase</keyword>
<dbReference type="AlphaFoldDB" id="A0A2A9NGQ3"/>
<dbReference type="Proteomes" id="UP000242287">
    <property type="component" value="Unassembled WGS sequence"/>
</dbReference>
<keyword evidence="1" id="KW-0732">Signal</keyword>
<dbReference type="PANTHER" id="PTHR34987:SF6">
    <property type="entry name" value="ALPHA-L-RHAMNOSIDASE SIX-HAIRPIN GLYCOSIDASE DOMAIN-CONTAINING PROTEIN"/>
    <property type="match status" value="1"/>
</dbReference>
<dbReference type="OrthoDB" id="10036721at2759"/>
<sequence length="638" mass="69652">MLIFLHLLPSLLSYVTPILGAAPSRPWDQLNFAPPSRTVRPVTVRSTDGLIQGASNLVTDPQQSAIFRSAGSFVVLDFGQEVGGMVSLNIDQVSDSSTLALSFAESSLFINPLRSDDSCISIASLDSDGVQTLPTPLTVGRFTQTLGEQRGGFRYLTIVSNSAAPVAISDVSVHLTFMPHWDDLRAYTGYFFTRDPNFHDPLFLTKLWYAGAYTVQTNTIDVHQARQIPCPAPHGDMGISSHTELVALNDLLPTKNSLAYSGPPINAMGSDTYICWSLIGVQSYFLYTGDLDFVRTVWSNYTKAVMFLESQVDSTGLMNVPIEFANDWGRDNGQGHNSAANAALYMALKSASELAVRLGKTDLANAYSSNATSIKEAFNRLLWDDSAGIEQIQSISQGLTQFWTDIGPVSPELEDTIIPFVGGFEVQAHFIAGQGERALELLHKEWGYMLYSNISVQSTLLEGYTANGSLFYRSARGYNIDPTDISHAHGWATGPTPALTFHVLGLTITSPRGQTWSVAPVLSGLSEAEGGFETALGWFGVSWSVVNSTFILTVDTPSGTKGVVVLPRDGSVRLDGTCTAQMSKLVHVNGLSQYICVSDLYAVNPQGVTYPEVRFHHEWKYQYPDSPYYYTVQQARTS</sequence>